<dbReference type="RefSeq" id="XP_022291522.1">
    <property type="nucleotide sequence ID" value="XM_022435814.1"/>
</dbReference>
<dbReference type="Proteomes" id="UP000694844">
    <property type="component" value="Chromosome 7"/>
</dbReference>
<dbReference type="OrthoDB" id="6153719at2759"/>
<evidence type="ECO:0000313" key="2">
    <source>
        <dbReference type="RefSeq" id="XP_022291522.1"/>
    </source>
</evidence>
<name>A0A8B8AJ12_CRAVI</name>
<dbReference type="AlphaFoldDB" id="A0A8B8AJ12"/>
<accession>A0A8B8AJ12</accession>
<dbReference type="KEGG" id="cvn:111102886"/>
<keyword evidence="1" id="KW-1185">Reference proteome</keyword>
<proteinExistence type="predicted"/>
<protein>
    <submittedName>
        <fullName evidence="2">Uncharacterized protein LOC111102886</fullName>
    </submittedName>
</protein>
<gene>
    <name evidence="2" type="primary">LOC111102886</name>
</gene>
<dbReference type="GeneID" id="111102886"/>
<sequence>MIANVHTKSQLQQLIPGLSVHAIDEAQTHASKLGAGTCVPKPVHLKRQRMNKEKLDHALDFIFDPAFHQVTAFGTKHMKMSTGLSITIPNVVRTAFHSTLVDTYLAYCQEDGFEPLSKSTLYKILSECPASKRTNLKGLDNIAAEGNSSFETLIGIIQELEKSNITQTAALLECKEKFQSSKRYLKTEYKLNIQKESGCADHCLSYALSDESNSNLNQTCGHEHQIQCENCSNLNIAIMQLKELISGNNDLTEEKKQN</sequence>
<evidence type="ECO:0000313" key="1">
    <source>
        <dbReference type="Proteomes" id="UP000694844"/>
    </source>
</evidence>
<reference evidence="2" key="1">
    <citation type="submission" date="2025-08" db="UniProtKB">
        <authorList>
            <consortium name="RefSeq"/>
        </authorList>
    </citation>
    <scope>IDENTIFICATION</scope>
    <source>
        <tissue evidence="2">Whole sample</tissue>
    </source>
</reference>
<organism evidence="1 2">
    <name type="scientific">Crassostrea virginica</name>
    <name type="common">Eastern oyster</name>
    <dbReference type="NCBI Taxonomy" id="6565"/>
    <lineage>
        <taxon>Eukaryota</taxon>
        <taxon>Metazoa</taxon>
        <taxon>Spiralia</taxon>
        <taxon>Lophotrochozoa</taxon>
        <taxon>Mollusca</taxon>
        <taxon>Bivalvia</taxon>
        <taxon>Autobranchia</taxon>
        <taxon>Pteriomorphia</taxon>
        <taxon>Ostreida</taxon>
        <taxon>Ostreoidea</taxon>
        <taxon>Ostreidae</taxon>
        <taxon>Crassostrea</taxon>
    </lineage>
</organism>